<dbReference type="SUPFAM" id="SSF48452">
    <property type="entry name" value="TPR-like"/>
    <property type="match status" value="1"/>
</dbReference>
<dbReference type="RefSeq" id="WP_253444637.1">
    <property type="nucleotide sequence ID" value="NZ_JALJYF010000001.1"/>
</dbReference>
<protein>
    <recommendedName>
        <fullName evidence="1">Cell division coordinator CpoB</fullName>
    </recommendedName>
</protein>
<dbReference type="Pfam" id="PF13432">
    <property type="entry name" value="TPR_16"/>
    <property type="match status" value="1"/>
</dbReference>
<dbReference type="HAMAP" id="MF_02066">
    <property type="entry name" value="CpoB"/>
    <property type="match status" value="1"/>
</dbReference>
<evidence type="ECO:0000259" key="4">
    <source>
        <dbReference type="Pfam" id="PF16331"/>
    </source>
</evidence>
<accession>A0ABT1G528</accession>
<keyword evidence="1" id="KW-0574">Periplasm</keyword>
<evidence type="ECO:0000256" key="1">
    <source>
        <dbReference type="HAMAP-Rule" id="MF_02066"/>
    </source>
</evidence>
<feature type="signal peptide" evidence="1">
    <location>
        <begin position="1"/>
        <end position="25"/>
    </location>
</feature>
<keyword evidence="1" id="KW-0732">Signal</keyword>
<feature type="coiled-coil region" evidence="1">
    <location>
        <begin position="28"/>
        <end position="81"/>
    </location>
</feature>
<feature type="repeat" description="TPR" evidence="2">
    <location>
        <begin position="170"/>
        <end position="203"/>
    </location>
</feature>
<name>A0ABT1G528_9GAMM</name>
<evidence type="ECO:0000313" key="5">
    <source>
        <dbReference type="EMBL" id="MCP1726404.1"/>
    </source>
</evidence>
<dbReference type="Pfam" id="PF16331">
    <property type="entry name" value="TolA_bind_tri"/>
    <property type="match status" value="1"/>
</dbReference>
<dbReference type="PROSITE" id="PS51257">
    <property type="entry name" value="PROKAR_LIPOPROTEIN"/>
    <property type="match status" value="1"/>
</dbReference>
<feature type="domain" description="YbgF trimerisation" evidence="4">
    <location>
        <begin position="38"/>
        <end position="108"/>
    </location>
</feature>
<evidence type="ECO:0000256" key="2">
    <source>
        <dbReference type="PROSITE-ProRule" id="PRU00339"/>
    </source>
</evidence>
<sequence length="258" mass="29305" precursor="true">MQLKNSLWVGLLSATLVLTGCAALAPEDDEQAQRLDELEDRLSQLERLVDSDSLVNLASQLDEVQAELRGMRGEIENLDYQLDGTAERQREIYLDVDRRLRRLEVGGAPEADQVPDVHLGQTPTDTPSEEGDPQAAYEEAFGLLRDGRYDAAGEAFEAFLEDHEDSDLGPNARYWLGEVHYVTRDYEQATAEFQRVLDDYPESNKLADSKLKLAFSYYELERWDEARDLLGEVRENYPDSSAARLANSRLNRMDEEGR</sequence>
<dbReference type="Gene3D" id="1.25.40.10">
    <property type="entry name" value="Tetratricopeptide repeat domain"/>
    <property type="match status" value="1"/>
</dbReference>
<dbReference type="InterPro" id="IPR032519">
    <property type="entry name" value="YbgF_tri"/>
</dbReference>
<keyword evidence="2" id="KW-0802">TPR repeat</keyword>
<comment type="function">
    <text evidence="1">Mediates coordination of peptidoglycan synthesis and outer membrane constriction during cell division.</text>
</comment>
<dbReference type="NCBIfam" id="TIGR02795">
    <property type="entry name" value="tol_pal_ybgF"/>
    <property type="match status" value="1"/>
</dbReference>
<dbReference type="InterPro" id="IPR011990">
    <property type="entry name" value="TPR-like_helical_dom_sf"/>
</dbReference>
<feature type="region of interest" description="Disordered" evidence="3">
    <location>
        <begin position="106"/>
        <end position="133"/>
    </location>
</feature>
<comment type="subcellular location">
    <subcellularLocation>
        <location evidence="1">Periplasm</location>
    </subcellularLocation>
</comment>
<comment type="similarity">
    <text evidence="1">Belongs to the CpoB family.</text>
</comment>
<reference evidence="5 6" key="1">
    <citation type="submission" date="2022-03" db="EMBL/GenBank/DDBJ databases">
        <title>Genomic Encyclopedia of Type Strains, Phase III (KMG-III): the genomes of soil and plant-associated and newly described type strains.</title>
        <authorList>
            <person name="Whitman W."/>
        </authorList>
    </citation>
    <scope>NUCLEOTIDE SEQUENCE [LARGE SCALE GENOMIC DNA]</scope>
    <source>
        <strain evidence="5 6">BSker1</strain>
    </source>
</reference>
<dbReference type="InterPro" id="IPR019734">
    <property type="entry name" value="TPR_rpt"/>
</dbReference>
<organism evidence="5 6">
    <name type="scientific">Natronospira proteinivora</name>
    <dbReference type="NCBI Taxonomy" id="1807133"/>
    <lineage>
        <taxon>Bacteria</taxon>
        <taxon>Pseudomonadati</taxon>
        <taxon>Pseudomonadota</taxon>
        <taxon>Gammaproteobacteria</taxon>
        <taxon>Natronospirales</taxon>
        <taxon>Natronospiraceae</taxon>
        <taxon>Natronospira</taxon>
    </lineage>
</organism>
<comment type="caution">
    <text evidence="5">The sequence shown here is derived from an EMBL/GenBank/DDBJ whole genome shotgun (WGS) entry which is preliminary data.</text>
</comment>
<gene>
    <name evidence="1" type="primary">cpoB</name>
    <name evidence="5" type="ORF">J2T60_000369</name>
</gene>
<feature type="chain" id="PRO_5044904295" description="Cell division coordinator CpoB" evidence="1">
    <location>
        <begin position="26"/>
        <end position="258"/>
    </location>
</feature>
<dbReference type="EMBL" id="JALJYF010000001">
    <property type="protein sequence ID" value="MCP1726404.1"/>
    <property type="molecule type" value="Genomic_DNA"/>
</dbReference>
<dbReference type="InterPro" id="IPR014162">
    <property type="entry name" value="CpoB_C"/>
</dbReference>
<dbReference type="Gene3D" id="1.20.5.110">
    <property type="match status" value="1"/>
</dbReference>
<dbReference type="Pfam" id="PF13174">
    <property type="entry name" value="TPR_6"/>
    <property type="match status" value="1"/>
</dbReference>
<dbReference type="InterPro" id="IPR034706">
    <property type="entry name" value="CpoB"/>
</dbReference>
<evidence type="ECO:0000313" key="6">
    <source>
        <dbReference type="Proteomes" id="UP001523550"/>
    </source>
</evidence>
<keyword evidence="1" id="KW-0131">Cell cycle</keyword>
<keyword evidence="1" id="KW-0175">Coiled coil</keyword>
<dbReference type="PROSITE" id="PS50005">
    <property type="entry name" value="TPR"/>
    <property type="match status" value="1"/>
</dbReference>
<keyword evidence="1" id="KW-0132">Cell division</keyword>
<evidence type="ECO:0000256" key="3">
    <source>
        <dbReference type="SAM" id="MobiDB-lite"/>
    </source>
</evidence>
<keyword evidence="6" id="KW-1185">Reference proteome</keyword>
<dbReference type="Proteomes" id="UP001523550">
    <property type="component" value="Unassembled WGS sequence"/>
</dbReference>
<proteinExistence type="inferred from homology"/>